<gene>
    <name evidence="8" type="ORF">E4U60_005535</name>
</gene>
<reference evidence="8 9" key="1">
    <citation type="journal article" date="2020" name="bioRxiv">
        <title>Whole genome comparisons of ergot fungi reveals the divergence and evolution of species within the genus Claviceps are the result of varying mechanisms driving genome evolution and host range expansion.</title>
        <authorList>
            <person name="Wyka S.A."/>
            <person name="Mondo S.J."/>
            <person name="Liu M."/>
            <person name="Dettman J."/>
            <person name="Nalam V."/>
            <person name="Broders K.D."/>
        </authorList>
    </citation>
    <scope>NUCLEOTIDE SEQUENCE [LARGE SCALE GENOMIC DNA]</scope>
    <source>
        <strain evidence="8 9">CCC 1485</strain>
    </source>
</reference>
<protein>
    <recommendedName>
        <fullName evidence="2 5">Nitrogen permease regulator 3</fullName>
    </recommendedName>
    <alternativeName>
        <fullName evidence="4 5">Required for meiotic nuclear division protein 11</fullName>
    </alternativeName>
</protein>
<feature type="compositionally biased region" description="Basic and acidic residues" evidence="6">
    <location>
        <begin position="220"/>
        <end position="235"/>
    </location>
</feature>
<comment type="caution">
    <text evidence="8">The sequence shown here is derived from an EMBL/GenBank/DDBJ whole genome shotgun (WGS) entry which is preliminary data.</text>
</comment>
<evidence type="ECO:0000313" key="9">
    <source>
        <dbReference type="Proteomes" id="UP000706124"/>
    </source>
</evidence>
<accession>A0A9P7SED5</accession>
<feature type="region of interest" description="Disordered" evidence="6">
    <location>
        <begin position="141"/>
        <end position="235"/>
    </location>
</feature>
<dbReference type="AlphaFoldDB" id="A0A9P7SED5"/>
<dbReference type="GO" id="GO:0051321">
    <property type="term" value="P:meiotic cell cycle"/>
    <property type="evidence" value="ECO:0007669"/>
    <property type="project" value="UniProtKB-UniRule"/>
</dbReference>
<feature type="compositionally biased region" description="Basic and acidic residues" evidence="6">
    <location>
        <begin position="196"/>
        <end position="208"/>
    </location>
</feature>
<name>A0A9P7SED5_9HYPO</name>
<dbReference type="GO" id="GO:1990130">
    <property type="term" value="C:GATOR1 complex"/>
    <property type="evidence" value="ECO:0007669"/>
    <property type="project" value="TreeGrafter"/>
</dbReference>
<evidence type="ECO:0000256" key="1">
    <source>
        <dbReference type="ARBA" id="ARBA00010546"/>
    </source>
</evidence>
<comment type="subcellular location">
    <subcellularLocation>
        <location evidence="5">Vacuole membrane</location>
        <topology evidence="5">Peripheral membrane protein</topology>
    </subcellularLocation>
</comment>
<comment type="function">
    <text evidence="3 5">Mediates inactivation of the TORC1 complex in response to amino acid starvation. Required for meiotic nuclear division.</text>
</comment>
<comment type="similarity">
    <text evidence="1 5">Belongs to the NPR3 family.</text>
</comment>
<dbReference type="Pfam" id="PF24064">
    <property type="entry name" value="HTH_NPRL3"/>
    <property type="match status" value="1"/>
</dbReference>
<dbReference type="PANTHER" id="PTHR13153:SF5">
    <property type="entry name" value="GATOR COMPLEX PROTEIN NPRL3"/>
    <property type="match status" value="1"/>
</dbReference>
<feature type="compositionally biased region" description="Basic residues" evidence="6">
    <location>
        <begin position="143"/>
        <end position="153"/>
    </location>
</feature>
<dbReference type="GO" id="GO:0034198">
    <property type="term" value="P:cellular response to amino acid starvation"/>
    <property type="evidence" value="ECO:0007669"/>
    <property type="project" value="TreeGrafter"/>
</dbReference>
<evidence type="ECO:0000256" key="3">
    <source>
        <dbReference type="ARBA" id="ARBA00025376"/>
    </source>
</evidence>
<sequence>MISVSRENFLAVALVINRSRDGPAFVFHYPPDVQPAANQPERLVHSGGAQEDILLERLGQPLGGGSSSADGASRQRHRHDDYWMAGTGSPPVPWERVAGFPTRDLASILTPARSYDKKLFHLSLDPIHCISYPIHVPEDGKWKRNKKMHKANKLNRANKTNKTSKTNKAGKTSKTNKANKTSKTSKASKASKSSRHSTDHQLAPHEAETPTPSIFLSADAAKDKDPKKDGAEDDKRSSMNMFNLVFILNPRKSEGKALVDALYPNVVKKVNKALKYSQYHYDFVWKESKRILSAKDRAREDRKPMAALWKELIQTSSLASSLHDIYEAVCLNKIATLHLETPAGILTPSFQIPAPFFVSDIPSEHDNSPQRGLWLTTANSFLRREQLDNVEFLDKNFALLLLEDEKKIIAELEADQDTTTPSMVEFARLAKPTMSFHQVCQSKVLTSSQVREYAQHFIFWRRAIAVPPLHDRDVYIVSPNCDVGRLPQDTVEWQRAFPQAPTLPNFLSELSQAPRPFKSFCPSKPQRPLYLSMLAWLLRGGWVTQLCTFAYVVVWPEILYEVAYEMEAEELAAAAAEEVRSRQYDDDDASSSSFSSPAFAATKHHASSLSLDAVIAPSSSPSPTPVEVAAEQARLERIALKASREAANKATAHARKIPPLATPHPSLNDSPHLSGLTPHIILDAKRTTGRESRYLATIAGRFRDEKLRGAWHTMCRYFDGVNALERIALQEGMRKKDVWVVLTAMSEYLICTRHW</sequence>
<evidence type="ECO:0000256" key="4">
    <source>
        <dbReference type="ARBA" id="ARBA00030028"/>
    </source>
</evidence>
<dbReference type="Proteomes" id="UP000706124">
    <property type="component" value="Unassembled WGS sequence"/>
</dbReference>
<keyword evidence="9" id="KW-1185">Reference proteome</keyword>
<feature type="compositionally biased region" description="Low complexity" evidence="6">
    <location>
        <begin position="157"/>
        <end position="191"/>
    </location>
</feature>
<dbReference type="EMBL" id="SRPO01000492">
    <property type="protein sequence ID" value="KAG5932040.1"/>
    <property type="molecule type" value="Genomic_DNA"/>
</dbReference>
<organism evidence="8 9">
    <name type="scientific">Claviceps pazoutovae</name>
    <dbReference type="NCBI Taxonomy" id="1649127"/>
    <lineage>
        <taxon>Eukaryota</taxon>
        <taxon>Fungi</taxon>
        <taxon>Dikarya</taxon>
        <taxon>Ascomycota</taxon>
        <taxon>Pezizomycotina</taxon>
        <taxon>Sordariomycetes</taxon>
        <taxon>Hypocreomycetidae</taxon>
        <taxon>Hypocreales</taxon>
        <taxon>Clavicipitaceae</taxon>
        <taxon>Claviceps</taxon>
    </lineage>
</organism>
<evidence type="ECO:0000256" key="5">
    <source>
        <dbReference type="RuleBase" id="RU368069"/>
    </source>
</evidence>
<dbReference type="OrthoDB" id="18648at2759"/>
<dbReference type="PANTHER" id="PTHR13153">
    <property type="entry name" value="CGTHBA PROTEIN -14 GENE PROTEIN"/>
    <property type="match status" value="1"/>
</dbReference>
<evidence type="ECO:0000313" key="8">
    <source>
        <dbReference type="EMBL" id="KAG5932040.1"/>
    </source>
</evidence>
<feature type="domain" description="GATOR1 complex protein NPRL3 C-terminal HTH" evidence="7">
    <location>
        <begin position="689"/>
        <end position="750"/>
    </location>
</feature>
<keyword evidence="5" id="KW-0732">Signal</keyword>
<dbReference type="GO" id="GO:1904262">
    <property type="term" value="P:negative regulation of TORC1 signaling"/>
    <property type="evidence" value="ECO:0007669"/>
    <property type="project" value="TreeGrafter"/>
</dbReference>
<proteinExistence type="inferred from homology"/>
<dbReference type="GO" id="GO:0010508">
    <property type="term" value="P:positive regulation of autophagy"/>
    <property type="evidence" value="ECO:0007669"/>
    <property type="project" value="TreeGrafter"/>
</dbReference>
<dbReference type="GO" id="GO:0038202">
    <property type="term" value="P:TORC1 signaling"/>
    <property type="evidence" value="ECO:0007669"/>
    <property type="project" value="TreeGrafter"/>
</dbReference>
<evidence type="ECO:0000256" key="2">
    <source>
        <dbReference type="ARBA" id="ARBA00017880"/>
    </source>
</evidence>
<dbReference type="InterPro" id="IPR056603">
    <property type="entry name" value="HTH_NPRL3"/>
</dbReference>
<evidence type="ECO:0000256" key="6">
    <source>
        <dbReference type="SAM" id="MobiDB-lite"/>
    </source>
</evidence>
<evidence type="ECO:0000259" key="7">
    <source>
        <dbReference type="Pfam" id="PF24064"/>
    </source>
</evidence>
<dbReference type="GO" id="GO:0005774">
    <property type="term" value="C:vacuolar membrane"/>
    <property type="evidence" value="ECO:0007669"/>
    <property type="project" value="UniProtKB-SubCell"/>
</dbReference>
<keyword evidence="5" id="KW-0469">Meiosis</keyword>
<dbReference type="InterPro" id="IPR005365">
    <property type="entry name" value="Npr3"/>
</dbReference>
<dbReference type="Pfam" id="PF03666">
    <property type="entry name" value="NPR3"/>
    <property type="match status" value="1"/>
</dbReference>